<dbReference type="EMBL" id="FRDM01000005">
    <property type="protein sequence ID" value="SHN66312.1"/>
    <property type="molecule type" value="Genomic_DNA"/>
</dbReference>
<name>A0A1M7T6P7_9ACTN</name>
<accession>A0A1M7T6P7</accession>
<evidence type="ECO:0000256" key="3">
    <source>
        <dbReference type="SAM" id="SignalP"/>
    </source>
</evidence>
<dbReference type="AlphaFoldDB" id="A0A1M7T6P7"/>
<proteinExistence type="predicted"/>
<feature type="signal peptide" evidence="3">
    <location>
        <begin position="1"/>
        <end position="28"/>
    </location>
</feature>
<reference evidence="4 5" key="1">
    <citation type="submission" date="2016-12" db="EMBL/GenBank/DDBJ databases">
        <authorList>
            <person name="Song W.-J."/>
            <person name="Kurnit D.M."/>
        </authorList>
    </citation>
    <scope>NUCLEOTIDE SEQUENCE [LARGE SCALE GENOMIC DNA]</scope>
    <source>
        <strain evidence="4 5">DSM 43162</strain>
    </source>
</reference>
<evidence type="ECO:0000313" key="5">
    <source>
        <dbReference type="Proteomes" id="UP000184428"/>
    </source>
</evidence>
<feature type="transmembrane region" description="Helical" evidence="2">
    <location>
        <begin position="378"/>
        <end position="398"/>
    </location>
</feature>
<feature type="region of interest" description="Disordered" evidence="1">
    <location>
        <begin position="229"/>
        <end position="249"/>
    </location>
</feature>
<sequence>MWRALIRRLGSAALVLLAFVALIPTAQAAPAGGQPATVDPELVGTQAALVRINVIADVTIAHVNHSTGAVVIHQGTYEVPQAEASGVLVTGDGVVATLYRLLREDLDTVTVPAANRLFVEQIGAQLVDGNDTTDPTHATDPAIDEHLQHCYRRVEHCIVVPHERYEVVLLSAGGEESVPATLVNQPSGPTDVALLRIGAGGLPTASLSPTQEPVDDAMVAGLEWEVSQSAPSTRSLQPADEPVRLDGSRLTGGQTLTSSLAGGLNGGPVIDRATGGVLALADCDPSFVVSAVGAASIQAALVGAGITPARSGFDIAFADGLAQLNRGEYAVAAERLQTATTYFDSALARDYLTVAQERAAAPDDPVGNSTSDDASIPWWMWGVVALLVLGALTAGLLIGRRRRPASSDDRSAASSGTGHHVVGMAGPADGAAPTAGDASAGQRDADR</sequence>
<evidence type="ECO:0000313" key="4">
    <source>
        <dbReference type="EMBL" id="SHN66312.1"/>
    </source>
</evidence>
<evidence type="ECO:0000256" key="1">
    <source>
        <dbReference type="SAM" id="MobiDB-lite"/>
    </source>
</evidence>
<dbReference type="InterPro" id="IPR009003">
    <property type="entry name" value="Peptidase_S1_PA"/>
</dbReference>
<evidence type="ECO:0008006" key="6">
    <source>
        <dbReference type="Google" id="ProtNLM"/>
    </source>
</evidence>
<keyword evidence="2" id="KW-0472">Membrane</keyword>
<feature type="region of interest" description="Disordered" evidence="1">
    <location>
        <begin position="403"/>
        <end position="447"/>
    </location>
</feature>
<protein>
    <recommendedName>
        <fullName evidence="6">Trypsin-like peptidase domain-containing protein</fullName>
    </recommendedName>
</protein>
<keyword evidence="3" id="KW-0732">Signal</keyword>
<evidence type="ECO:0000256" key="2">
    <source>
        <dbReference type="SAM" id="Phobius"/>
    </source>
</evidence>
<dbReference type="Proteomes" id="UP000184428">
    <property type="component" value="Unassembled WGS sequence"/>
</dbReference>
<organism evidence="4 5">
    <name type="scientific">Geodermatophilus obscurus</name>
    <dbReference type="NCBI Taxonomy" id="1861"/>
    <lineage>
        <taxon>Bacteria</taxon>
        <taxon>Bacillati</taxon>
        <taxon>Actinomycetota</taxon>
        <taxon>Actinomycetes</taxon>
        <taxon>Geodermatophilales</taxon>
        <taxon>Geodermatophilaceae</taxon>
        <taxon>Geodermatophilus</taxon>
    </lineage>
</organism>
<feature type="chain" id="PRO_5012432719" description="Trypsin-like peptidase domain-containing protein" evidence="3">
    <location>
        <begin position="29"/>
        <end position="447"/>
    </location>
</feature>
<dbReference type="SUPFAM" id="SSF50494">
    <property type="entry name" value="Trypsin-like serine proteases"/>
    <property type="match status" value="1"/>
</dbReference>
<keyword evidence="2" id="KW-0812">Transmembrane</keyword>
<feature type="compositionally biased region" description="Low complexity" evidence="1">
    <location>
        <begin position="423"/>
        <end position="441"/>
    </location>
</feature>
<gene>
    <name evidence="4" type="ORF">SAMN05660350_01343</name>
</gene>
<keyword evidence="2" id="KW-1133">Transmembrane helix</keyword>